<reference evidence="3 4" key="1">
    <citation type="submission" date="2016-09" db="EMBL/GenBank/DDBJ databases">
        <title>Extensive genetic diversity and differential bi-allelic expression allows diatom success in the polar Southern Ocean.</title>
        <authorList>
            <consortium name="DOE Joint Genome Institute"/>
            <person name="Mock T."/>
            <person name="Otillar R.P."/>
            <person name="Strauss J."/>
            <person name="Dupont C."/>
            <person name="Frickenhaus S."/>
            <person name="Maumus F."/>
            <person name="Mcmullan M."/>
            <person name="Sanges R."/>
            <person name="Schmutz J."/>
            <person name="Toseland A."/>
            <person name="Valas R."/>
            <person name="Veluchamy A."/>
            <person name="Ward B.J."/>
            <person name="Allen A."/>
            <person name="Barry K."/>
            <person name="Falciatore A."/>
            <person name="Ferrante M."/>
            <person name="Fortunato A.E."/>
            <person name="Gloeckner G."/>
            <person name="Gruber A."/>
            <person name="Hipkin R."/>
            <person name="Janech M."/>
            <person name="Kroth P."/>
            <person name="Leese F."/>
            <person name="Lindquist E."/>
            <person name="Lyon B.R."/>
            <person name="Martin J."/>
            <person name="Mayer C."/>
            <person name="Parker M."/>
            <person name="Quesneville H."/>
            <person name="Raymond J."/>
            <person name="Uhlig C."/>
            <person name="Valentin K.U."/>
            <person name="Worden A.Z."/>
            <person name="Armbrust E.V."/>
            <person name="Bowler C."/>
            <person name="Green B."/>
            <person name="Moulton V."/>
            <person name="Van Oosterhout C."/>
            <person name="Grigoriev I."/>
        </authorList>
    </citation>
    <scope>NUCLEOTIDE SEQUENCE [LARGE SCALE GENOMIC DNA]</scope>
    <source>
        <strain evidence="3 4">CCMP1102</strain>
    </source>
</reference>
<dbReference type="Proteomes" id="UP000095751">
    <property type="component" value="Unassembled WGS sequence"/>
</dbReference>
<evidence type="ECO:0000256" key="1">
    <source>
        <dbReference type="SAM" id="MobiDB-lite"/>
    </source>
</evidence>
<keyword evidence="2" id="KW-0472">Membrane</keyword>
<evidence type="ECO:0000256" key="2">
    <source>
        <dbReference type="SAM" id="Phobius"/>
    </source>
</evidence>
<organism evidence="3 4">
    <name type="scientific">Fragilariopsis cylindrus CCMP1102</name>
    <dbReference type="NCBI Taxonomy" id="635003"/>
    <lineage>
        <taxon>Eukaryota</taxon>
        <taxon>Sar</taxon>
        <taxon>Stramenopiles</taxon>
        <taxon>Ochrophyta</taxon>
        <taxon>Bacillariophyta</taxon>
        <taxon>Bacillariophyceae</taxon>
        <taxon>Bacillariophycidae</taxon>
        <taxon>Bacillariales</taxon>
        <taxon>Bacillariaceae</taxon>
        <taxon>Fragilariopsis</taxon>
    </lineage>
</organism>
<name>A0A1E7FCX2_9STRA</name>
<gene>
    <name evidence="3" type="ORF">FRACYDRAFT_240683</name>
</gene>
<protein>
    <submittedName>
        <fullName evidence="3">Uncharacterized protein</fullName>
    </submittedName>
</protein>
<keyword evidence="4" id="KW-1185">Reference proteome</keyword>
<feature type="transmembrane region" description="Helical" evidence="2">
    <location>
        <begin position="966"/>
        <end position="987"/>
    </location>
</feature>
<feature type="region of interest" description="Disordered" evidence="1">
    <location>
        <begin position="31"/>
        <end position="54"/>
    </location>
</feature>
<keyword evidence="2" id="KW-0812">Transmembrane</keyword>
<dbReference type="KEGG" id="fcy:FRACYDRAFT_240683"/>
<evidence type="ECO:0000313" key="4">
    <source>
        <dbReference type="Proteomes" id="UP000095751"/>
    </source>
</evidence>
<dbReference type="AlphaFoldDB" id="A0A1E7FCX2"/>
<evidence type="ECO:0000313" key="3">
    <source>
        <dbReference type="EMBL" id="OEU15984.1"/>
    </source>
</evidence>
<dbReference type="EMBL" id="KV784359">
    <property type="protein sequence ID" value="OEU15984.1"/>
    <property type="molecule type" value="Genomic_DNA"/>
</dbReference>
<dbReference type="InParanoid" id="A0A1E7FCX2"/>
<accession>A0A1E7FCX2</accession>
<sequence length="1046" mass="120657">MVAATVRTKNKKRKMVAANVRTTVVDGEVIPVIENTPPHPPPPPEPPPSFIDNNNDSTLHCDDRYGYSTTTIDWEFISIWILLFRSTYRVNRKDRVIEIFDDNNDDTIAMIMQLVVLFQGSVQIVLNQDVYDNDNDNNVQPVVLNQATYNTIVISRIVILYQDVREHDDIIYQIKYNALRPFHLVYHGNDDANSDNTIPVISSLDRIGETELVDDVPNDVVSCQEKYETTRPFQLNNDNTIAIMQQGSIQAVLNQDVHENDNDDNVQYTFHIKVRADNGGNEALNMNVLVVLYVKYNRDAVHKEDDTIAVMQLAQNNYSDRMKPWFYSDTSIDGDSISTLRFLFRLVYRHWFHSDTSIDGDFISILIFLFRLVYHWFQVKYKIKLSVHEDDDTIADVHEKDDTITEDRTVTMYVVHTDKDDTTTENQIDSNPVTIKDTDSLNRTDGEIILMIQVLLLRSMYQNQVINVVHHDVNTIQLVIRLIVLFQVKYKMIRFQYYLIYDNDVDTTSIATIQLVVVLYQVKYEMISPFHLIYNNNDDDNTKFSTSINGEKYTGQSKYKDDYIKGQVITMEDSSSTDNTTEYLTDISSLDTNKILNGEYHFALSKEITNTTEDLLSRLDRNKILNGEYHFALSKDALTNTTEDLIESLRKTVTEDDSINRTENLIDSCNMDTIKDTDTMQLVVYQAEYGESIQHGGHDDDNDTTIIIMQTMQLVALYRDKNVWYDTTMVEHTNDTAILYCYRDKNVWYDTAMVEHTSDMVLSQANVAMNQYDDKDYTIAIMKLVLYQDAHIKKDNTAIMQLARNNYYHKMKLTPTTEDSSSTDNKIEDPTNKVKIKDSNYSNIINFNIGYSNGTSMIKENGEQTTCYSNQDPYMIQFCHNVIAIDSNYNIDMIATDASLRLGHSKEKIDINETTTLIRMFTCIEYNTTRTSIEDETTTLIRTIQNGEKNNQLDYNLVIVLIYDHVISMIPVQLCLWILLIVTLRLLSQSMGSVKIHKAQVKRASQLNQVSQMRARLESGIVNQSSQIMSHESFGSFSYGRNRIPL</sequence>
<proteinExistence type="predicted"/>
<feature type="compositionally biased region" description="Pro residues" evidence="1">
    <location>
        <begin position="37"/>
        <end position="49"/>
    </location>
</feature>
<keyword evidence="2" id="KW-1133">Transmembrane helix</keyword>